<organism evidence="1 2">
    <name type="scientific">Calicophoron daubneyi</name>
    <name type="common">Rumen fluke</name>
    <name type="synonym">Paramphistomum daubneyi</name>
    <dbReference type="NCBI Taxonomy" id="300641"/>
    <lineage>
        <taxon>Eukaryota</taxon>
        <taxon>Metazoa</taxon>
        <taxon>Spiralia</taxon>
        <taxon>Lophotrochozoa</taxon>
        <taxon>Platyhelminthes</taxon>
        <taxon>Trematoda</taxon>
        <taxon>Digenea</taxon>
        <taxon>Plagiorchiida</taxon>
        <taxon>Pronocephalata</taxon>
        <taxon>Paramphistomoidea</taxon>
        <taxon>Paramphistomidae</taxon>
        <taxon>Calicophoron</taxon>
    </lineage>
</organism>
<dbReference type="EMBL" id="CAXLJL010000157">
    <property type="protein sequence ID" value="CAL5133646.1"/>
    <property type="molecule type" value="Genomic_DNA"/>
</dbReference>
<protein>
    <submittedName>
        <fullName evidence="1">Uncharacterized protein</fullName>
    </submittedName>
</protein>
<sequence length="101" mass="11688">MIMENVPTYTGNTLLSETCSTFHFYLLISIKYSFLKLTNSNKHFILKIYSKLATYICDHDETVTSESHSPDLNITCVDSARRRNTRCVVQKRQSDVTRFVS</sequence>
<dbReference type="AlphaFoldDB" id="A0AAV2TBZ8"/>
<gene>
    <name evidence="1" type="ORF">CDAUBV1_LOCUS6907</name>
</gene>
<evidence type="ECO:0000313" key="2">
    <source>
        <dbReference type="Proteomes" id="UP001497525"/>
    </source>
</evidence>
<accession>A0AAV2TBZ8</accession>
<name>A0AAV2TBZ8_CALDB</name>
<reference evidence="1" key="1">
    <citation type="submission" date="2024-06" db="EMBL/GenBank/DDBJ databases">
        <authorList>
            <person name="Liu X."/>
            <person name="Lenzi L."/>
            <person name="Haldenby T S."/>
            <person name="Uol C."/>
        </authorList>
    </citation>
    <scope>NUCLEOTIDE SEQUENCE</scope>
</reference>
<proteinExistence type="predicted"/>
<comment type="caution">
    <text evidence="1">The sequence shown here is derived from an EMBL/GenBank/DDBJ whole genome shotgun (WGS) entry which is preliminary data.</text>
</comment>
<evidence type="ECO:0000313" key="1">
    <source>
        <dbReference type="EMBL" id="CAL5133646.1"/>
    </source>
</evidence>
<dbReference type="Proteomes" id="UP001497525">
    <property type="component" value="Unassembled WGS sequence"/>
</dbReference>